<accession>A0A3N4I822</accession>
<dbReference type="InterPro" id="IPR001650">
    <property type="entry name" value="Helicase_C-like"/>
</dbReference>
<dbReference type="PROSITE" id="PS51194">
    <property type="entry name" value="HELICASE_CTER"/>
    <property type="match status" value="1"/>
</dbReference>
<evidence type="ECO:0000256" key="2">
    <source>
        <dbReference type="ARBA" id="ARBA00011353"/>
    </source>
</evidence>
<dbReference type="Pfam" id="PF00271">
    <property type="entry name" value="Helicase_C"/>
    <property type="match status" value="1"/>
</dbReference>
<dbReference type="InterPro" id="IPR049730">
    <property type="entry name" value="SNF2/RAD54-like_C"/>
</dbReference>
<keyword evidence="4" id="KW-0547">Nucleotide-binding</keyword>
<dbReference type="InterPro" id="IPR014001">
    <property type="entry name" value="Helicase_ATP-bd"/>
</dbReference>
<feature type="domain" description="Chromo" evidence="10">
    <location>
        <begin position="404"/>
        <end position="464"/>
    </location>
</feature>
<feature type="compositionally biased region" description="Basic residues" evidence="9">
    <location>
        <begin position="198"/>
        <end position="210"/>
    </location>
</feature>
<dbReference type="InterPro" id="IPR000953">
    <property type="entry name" value="Chromo/chromo_shadow_dom"/>
</dbReference>
<evidence type="ECO:0000256" key="5">
    <source>
        <dbReference type="ARBA" id="ARBA00022801"/>
    </source>
</evidence>
<feature type="compositionally biased region" description="Polar residues" evidence="9">
    <location>
        <begin position="1580"/>
        <end position="1591"/>
    </location>
</feature>
<evidence type="ECO:0000259" key="10">
    <source>
        <dbReference type="PROSITE" id="PS50013"/>
    </source>
</evidence>
<feature type="compositionally biased region" description="Low complexity" evidence="9">
    <location>
        <begin position="213"/>
        <end position="224"/>
    </location>
</feature>
<dbReference type="Gene3D" id="2.40.50.40">
    <property type="match status" value="2"/>
</dbReference>
<dbReference type="GO" id="GO:0003682">
    <property type="term" value="F:chromatin binding"/>
    <property type="evidence" value="ECO:0007669"/>
    <property type="project" value="TreeGrafter"/>
</dbReference>
<keyword evidence="6" id="KW-0067">ATP-binding</keyword>
<feature type="domain" description="Chromo" evidence="10">
    <location>
        <begin position="307"/>
        <end position="367"/>
    </location>
</feature>
<dbReference type="InterPro" id="IPR000330">
    <property type="entry name" value="SNF2_N"/>
</dbReference>
<dbReference type="InterPro" id="IPR041150">
    <property type="entry name" value="Cdh1_DBD"/>
</dbReference>
<evidence type="ECO:0000313" key="13">
    <source>
        <dbReference type="EMBL" id="RPA82215.1"/>
    </source>
</evidence>
<feature type="compositionally biased region" description="Acidic residues" evidence="9">
    <location>
        <begin position="179"/>
        <end position="191"/>
    </location>
</feature>
<dbReference type="PROSITE" id="PS51192">
    <property type="entry name" value="HELICASE_ATP_BIND_1"/>
    <property type="match status" value="1"/>
</dbReference>
<feature type="compositionally biased region" description="Basic residues" evidence="9">
    <location>
        <begin position="240"/>
        <end position="254"/>
    </location>
</feature>
<dbReference type="InterPro" id="IPR027417">
    <property type="entry name" value="P-loop_NTPase"/>
</dbReference>
<keyword evidence="14" id="KW-1185">Reference proteome</keyword>
<proteinExistence type="predicted"/>
<comment type="subunit">
    <text evidence="2">Component of the NuA4 histone acetyltransferase complex.</text>
</comment>
<keyword evidence="8" id="KW-0539">Nucleus</keyword>
<dbReference type="PANTHER" id="PTHR45623">
    <property type="entry name" value="CHROMODOMAIN-HELICASE-DNA-BINDING PROTEIN 3-RELATED-RELATED"/>
    <property type="match status" value="1"/>
</dbReference>
<keyword evidence="5" id="KW-0378">Hydrolase</keyword>
<gene>
    <name evidence="13" type="ORF">BJ508DRAFT_325748</name>
</gene>
<feature type="compositionally biased region" description="Basic and acidic residues" evidence="9">
    <location>
        <begin position="1465"/>
        <end position="1481"/>
    </location>
</feature>
<dbReference type="CDD" id="cd18793">
    <property type="entry name" value="SF2_C_SNF"/>
    <property type="match status" value="1"/>
</dbReference>
<dbReference type="SMART" id="SM00298">
    <property type="entry name" value="CHROMO"/>
    <property type="match status" value="2"/>
</dbReference>
<dbReference type="InterPro" id="IPR038718">
    <property type="entry name" value="SNF2-like_sf"/>
</dbReference>
<feature type="domain" description="Helicase C-terminal" evidence="12">
    <location>
        <begin position="811"/>
        <end position="970"/>
    </location>
</feature>
<feature type="compositionally biased region" description="Polar residues" evidence="9">
    <location>
        <begin position="41"/>
        <end position="50"/>
    </location>
</feature>
<evidence type="ECO:0000256" key="9">
    <source>
        <dbReference type="SAM" id="MobiDB-lite"/>
    </source>
</evidence>
<dbReference type="Pfam" id="PF23588">
    <property type="entry name" value="HTH_CHD1_Hrp3"/>
    <property type="match status" value="1"/>
</dbReference>
<feature type="region of interest" description="Disordered" evidence="9">
    <location>
        <begin position="1"/>
        <end position="261"/>
    </location>
</feature>
<evidence type="ECO:0000256" key="4">
    <source>
        <dbReference type="ARBA" id="ARBA00022741"/>
    </source>
</evidence>
<dbReference type="Pfam" id="PF00385">
    <property type="entry name" value="Chromo"/>
    <property type="match status" value="1"/>
</dbReference>
<dbReference type="GO" id="GO:0003677">
    <property type="term" value="F:DNA binding"/>
    <property type="evidence" value="ECO:0007669"/>
    <property type="project" value="UniProtKB-KW"/>
</dbReference>
<evidence type="ECO:0000256" key="8">
    <source>
        <dbReference type="ARBA" id="ARBA00023242"/>
    </source>
</evidence>
<dbReference type="GO" id="GO:0042393">
    <property type="term" value="F:histone binding"/>
    <property type="evidence" value="ECO:0007669"/>
    <property type="project" value="TreeGrafter"/>
</dbReference>
<dbReference type="SMART" id="SM00490">
    <property type="entry name" value="HELICc"/>
    <property type="match status" value="1"/>
</dbReference>
<dbReference type="GO" id="GO:0034728">
    <property type="term" value="P:nucleosome organization"/>
    <property type="evidence" value="ECO:0007669"/>
    <property type="project" value="TreeGrafter"/>
</dbReference>
<dbReference type="InterPro" id="IPR056302">
    <property type="entry name" value="CHD1-2/Hrp3_HTH"/>
</dbReference>
<comment type="subcellular location">
    <subcellularLocation>
        <location evidence="1">Nucleus</location>
    </subcellularLocation>
</comment>
<protein>
    <submittedName>
        <fullName evidence="13">Uncharacterized protein</fullName>
    </submittedName>
</protein>
<dbReference type="Proteomes" id="UP000275078">
    <property type="component" value="Unassembled WGS sequence"/>
</dbReference>
<dbReference type="CDD" id="cd18659">
    <property type="entry name" value="CD2_tandem"/>
    <property type="match status" value="1"/>
</dbReference>
<feature type="compositionally biased region" description="Basic and acidic residues" evidence="9">
    <location>
        <begin position="1358"/>
        <end position="1367"/>
    </location>
</feature>
<dbReference type="SUPFAM" id="SSF54160">
    <property type="entry name" value="Chromo domain-like"/>
    <property type="match status" value="2"/>
</dbReference>
<feature type="compositionally biased region" description="Basic and acidic residues" evidence="9">
    <location>
        <begin position="1089"/>
        <end position="1099"/>
    </location>
</feature>
<dbReference type="SMART" id="SM00487">
    <property type="entry name" value="DEXDc"/>
    <property type="match status" value="1"/>
</dbReference>
<evidence type="ECO:0000256" key="3">
    <source>
        <dbReference type="ARBA" id="ARBA00022737"/>
    </source>
</evidence>
<dbReference type="Pfam" id="PF18196">
    <property type="entry name" value="Cdh1_DBD_1"/>
    <property type="match status" value="1"/>
</dbReference>
<dbReference type="GO" id="GO:0016887">
    <property type="term" value="F:ATP hydrolysis activity"/>
    <property type="evidence" value="ECO:0007669"/>
    <property type="project" value="TreeGrafter"/>
</dbReference>
<keyword evidence="3" id="KW-0677">Repeat</keyword>
<dbReference type="GO" id="GO:0005634">
    <property type="term" value="C:nucleus"/>
    <property type="evidence" value="ECO:0007669"/>
    <property type="project" value="UniProtKB-SubCell"/>
</dbReference>
<feature type="region of interest" description="Disordered" evidence="9">
    <location>
        <begin position="1440"/>
        <end position="1481"/>
    </location>
</feature>
<dbReference type="Gene3D" id="3.40.50.300">
    <property type="entry name" value="P-loop containing nucleotide triphosphate hydrolases"/>
    <property type="match status" value="1"/>
</dbReference>
<dbReference type="Gene3D" id="6.10.140.1440">
    <property type="match status" value="1"/>
</dbReference>
<feature type="compositionally biased region" description="Polar residues" evidence="9">
    <location>
        <begin position="1377"/>
        <end position="1389"/>
    </location>
</feature>
<name>A0A3N4I822_ASCIM</name>
<feature type="compositionally biased region" description="Basic and acidic residues" evidence="9">
    <location>
        <begin position="78"/>
        <end position="92"/>
    </location>
</feature>
<feature type="compositionally biased region" description="Acidic residues" evidence="9">
    <location>
        <begin position="16"/>
        <end position="40"/>
    </location>
</feature>
<dbReference type="SUPFAM" id="SSF52540">
    <property type="entry name" value="P-loop containing nucleoside triphosphate hydrolases"/>
    <property type="match status" value="2"/>
</dbReference>
<dbReference type="STRING" id="1160509.A0A3N4I822"/>
<dbReference type="GO" id="GO:0005524">
    <property type="term" value="F:ATP binding"/>
    <property type="evidence" value="ECO:0007669"/>
    <property type="project" value="UniProtKB-KW"/>
</dbReference>
<feature type="compositionally biased region" description="Acidic residues" evidence="9">
    <location>
        <begin position="56"/>
        <end position="77"/>
    </location>
</feature>
<feature type="region of interest" description="Disordered" evidence="9">
    <location>
        <begin position="1298"/>
        <end position="1334"/>
    </location>
</feature>
<feature type="region of interest" description="Disordered" evidence="9">
    <location>
        <begin position="1358"/>
        <end position="1427"/>
    </location>
</feature>
<sequence>MSDDSMSDVDRNTDIESVEDPATEDEVMSEQEEDDDEEEYSQPQIQVQQRSHQDTDSDANDSDENVSEDADFEIDESVAEKEDVVMQNHDAESSDEQEQEQEQDDEDDDDDDEDAEVEEEEDDDDDDDDEMPTRRSRVGATSVRRQTKRNDIEDYEVNPELYGLRRSVRRATKPSTSWVEDDDSDNSDNGDDSSGSNKRGKKRTATRVVKRGSVSSNSSPAASESEAEDSDDSEVYERKKATKKQRVSRTKARSSRPSLDASFAEAVRISSRKATRITNYNEEDSDEDMEEDMAYELAKQADYNSGPRVDVFLDYRYKEGLDPESTSLSAENLEFYVKWAGMSHYHASWETAESLAQFKAQKKMANYIGKLRLRMDARMGCSRDEIENMDIELERDRAALEEYVIVERVIAQRQGDEGREYLVKWKRLQYDSCTWEAEELVKKIGQQQIDDFKKRNSRNQVSDSNESNVKTRRRFEKMTEQPDYIKGGELRAFQLQGLNFLAYNWCLNRNVILADEMGLGKTVQTVSFLNWLQHSRRQYGPFLVVVPLSTVPAWADTFDKWAPEMNYLVYIGNKEARSTIREHEFWTDTSQRRTKFNVLITTYELVSMDKDDLGQMKWQFLAVDEAHRLKNQSASLYTILDRFKTGNRLLITGTPIQNNMAELRSLFEFLNPGLLDFIPDIDITTASEKAEETKITIDQIQKATAPYLLRRVKQSVEKDMPGKTEKIIRVELSDEQAYYYKNIITRNYEALNKAQNDSKHQHSLLNIVMELKKASNHPYIFQGAAERITGNSDDRQIQLRSIVMSSGKMVLLDKLLLKLKQDKHRVLIFSQMVSMLDVISQYLQLRGLSFQRIDGTIPSNARRAAIDHFNQPDSTDFCFLLSTRAGGLGINLMTADTVILFDSDWNPQADLQAMARAHRIGQKNHVMVYRLVSKDTIEEEILERARDKMILEHLIMSMGESKDRYEGKLNTNISKTSSAELSRLLKARAKKMFEANDNQKKLEELNIDDMLTHAEDHDTNVGTAMTADGGKAFLSQFEVTDVATNFNDPDWDSIIPQADLEAIKEEQARKKHEEFLQEQIALNSKRKRNTEVNARDERKAKRRARERVSDSSESESDAPAAPVVKWGEKQIRNLYKSIGRYGHLDEMYDKIIADAKLEKFDQEIIRKTLKEMEELGSAALQEHQAKVAANPTPANQKKAVLFDYGPVTKINAEVLLKRPEQLRILRELVKACEDPMKFRIDDAKSAPSTWTCDWTPKDDAMFCVGIVRHGFGSWVPIRDDLDLGLKDKFFLEEHRVDKKDGKEKPVNGEEAAASGTNNGTPNGVGKRGKNYGKAPGSIHLVRRAEYLLGLLEEKYHHEKQKEIEKAERVRKRRAGHKNTTGSRDVSNSPAIRAKKPATPNAGEAKPREGIMKKKPKMKMKTPSTDSIPKIVPKKLIQTTLTGKPRPDLGSGNSTPLPRIKKKKKIPVEGEKENGTPIKRKENNKPVLFSIIHKLRELEDAVKNKAGGKEAAANIRNRLTDVGDAIEKMGLSSTKKDEAWKSIPSLISLAMPIENLRNIYNKINERRKSDAGNGTPARPTPNGTPSRSTPIGTPSRPTPNGTPVPTSK</sequence>
<dbReference type="PROSITE" id="PS50013">
    <property type="entry name" value="CHROMO_2"/>
    <property type="match status" value="2"/>
</dbReference>
<dbReference type="Gene3D" id="1.10.10.60">
    <property type="entry name" value="Homeodomain-like"/>
    <property type="match status" value="1"/>
</dbReference>
<evidence type="ECO:0000313" key="14">
    <source>
        <dbReference type="Proteomes" id="UP000275078"/>
    </source>
</evidence>
<evidence type="ECO:0000256" key="7">
    <source>
        <dbReference type="ARBA" id="ARBA00023125"/>
    </source>
</evidence>
<reference evidence="13 14" key="1">
    <citation type="journal article" date="2018" name="Nat. Ecol. Evol.">
        <title>Pezizomycetes genomes reveal the molecular basis of ectomycorrhizal truffle lifestyle.</title>
        <authorList>
            <person name="Murat C."/>
            <person name="Payen T."/>
            <person name="Noel B."/>
            <person name="Kuo A."/>
            <person name="Morin E."/>
            <person name="Chen J."/>
            <person name="Kohler A."/>
            <person name="Krizsan K."/>
            <person name="Balestrini R."/>
            <person name="Da Silva C."/>
            <person name="Montanini B."/>
            <person name="Hainaut M."/>
            <person name="Levati E."/>
            <person name="Barry K.W."/>
            <person name="Belfiori B."/>
            <person name="Cichocki N."/>
            <person name="Clum A."/>
            <person name="Dockter R.B."/>
            <person name="Fauchery L."/>
            <person name="Guy J."/>
            <person name="Iotti M."/>
            <person name="Le Tacon F."/>
            <person name="Lindquist E.A."/>
            <person name="Lipzen A."/>
            <person name="Malagnac F."/>
            <person name="Mello A."/>
            <person name="Molinier V."/>
            <person name="Miyauchi S."/>
            <person name="Poulain J."/>
            <person name="Riccioni C."/>
            <person name="Rubini A."/>
            <person name="Sitrit Y."/>
            <person name="Splivallo R."/>
            <person name="Traeger S."/>
            <person name="Wang M."/>
            <person name="Zifcakova L."/>
            <person name="Wipf D."/>
            <person name="Zambonelli A."/>
            <person name="Paolocci F."/>
            <person name="Nowrousian M."/>
            <person name="Ottonello S."/>
            <person name="Baldrian P."/>
            <person name="Spatafora J.W."/>
            <person name="Henrissat B."/>
            <person name="Nagy L.G."/>
            <person name="Aury J.M."/>
            <person name="Wincker P."/>
            <person name="Grigoriev I.V."/>
            <person name="Bonfante P."/>
            <person name="Martin F.M."/>
        </authorList>
    </citation>
    <scope>NUCLEOTIDE SEQUENCE [LARGE SCALE GENOMIC DNA]</scope>
    <source>
        <strain evidence="13 14">RN42</strain>
    </source>
</reference>
<feature type="compositionally biased region" description="Basic and acidic residues" evidence="9">
    <location>
        <begin position="1298"/>
        <end position="1307"/>
    </location>
</feature>
<feature type="domain" description="Helicase ATP-binding" evidence="11">
    <location>
        <begin position="502"/>
        <end position="673"/>
    </location>
</feature>
<dbReference type="OrthoDB" id="5857104at2759"/>
<dbReference type="EMBL" id="ML119673">
    <property type="protein sequence ID" value="RPA82215.1"/>
    <property type="molecule type" value="Genomic_DNA"/>
</dbReference>
<organism evidence="13 14">
    <name type="scientific">Ascobolus immersus RN42</name>
    <dbReference type="NCBI Taxonomy" id="1160509"/>
    <lineage>
        <taxon>Eukaryota</taxon>
        <taxon>Fungi</taxon>
        <taxon>Dikarya</taxon>
        <taxon>Ascomycota</taxon>
        <taxon>Pezizomycotina</taxon>
        <taxon>Pezizomycetes</taxon>
        <taxon>Pezizales</taxon>
        <taxon>Ascobolaceae</taxon>
        <taxon>Ascobolus</taxon>
    </lineage>
</organism>
<dbReference type="InterPro" id="IPR023780">
    <property type="entry name" value="Chromo_domain"/>
</dbReference>
<feature type="region of interest" description="Disordered" evidence="9">
    <location>
        <begin position="1086"/>
        <end position="1121"/>
    </location>
</feature>
<evidence type="ECO:0000259" key="11">
    <source>
        <dbReference type="PROSITE" id="PS51192"/>
    </source>
</evidence>
<evidence type="ECO:0000256" key="6">
    <source>
        <dbReference type="ARBA" id="ARBA00022840"/>
    </source>
</evidence>
<dbReference type="InterPro" id="IPR016197">
    <property type="entry name" value="Chromo-like_dom_sf"/>
</dbReference>
<keyword evidence="7" id="KW-0238">DNA-binding</keyword>
<dbReference type="PANTHER" id="PTHR45623:SF14">
    <property type="entry name" value="CHROMODOMAIN-HELICASE-DNA-BINDING PROTEIN 1"/>
    <property type="match status" value="1"/>
</dbReference>
<feature type="compositionally biased region" description="Acidic residues" evidence="9">
    <location>
        <begin position="225"/>
        <end position="234"/>
    </location>
</feature>
<dbReference type="Gene3D" id="3.40.50.10810">
    <property type="entry name" value="Tandem AAA-ATPase domain"/>
    <property type="match status" value="1"/>
</dbReference>
<dbReference type="Pfam" id="PF00176">
    <property type="entry name" value="SNF2-rel_dom"/>
    <property type="match status" value="1"/>
</dbReference>
<dbReference type="GO" id="GO:0000785">
    <property type="term" value="C:chromatin"/>
    <property type="evidence" value="ECO:0007669"/>
    <property type="project" value="TreeGrafter"/>
</dbReference>
<evidence type="ECO:0000256" key="1">
    <source>
        <dbReference type="ARBA" id="ARBA00004123"/>
    </source>
</evidence>
<feature type="region of interest" description="Disordered" evidence="9">
    <location>
        <begin position="1563"/>
        <end position="1607"/>
    </location>
</feature>
<feature type="compositionally biased region" description="Acidic residues" evidence="9">
    <location>
        <begin position="93"/>
        <end position="130"/>
    </location>
</feature>
<evidence type="ECO:0000259" key="12">
    <source>
        <dbReference type="PROSITE" id="PS51194"/>
    </source>
</evidence>
<dbReference type="GO" id="GO:0140658">
    <property type="term" value="F:ATP-dependent chromatin remodeler activity"/>
    <property type="evidence" value="ECO:0007669"/>
    <property type="project" value="TreeGrafter"/>
</dbReference>